<dbReference type="PIRSF" id="PIRSF028754">
    <property type="entry name" value="UCP028754"/>
    <property type="match status" value="1"/>
</dbReference>
<evidence type="ECO:0000313" key="2">
    <source>
        <dbReference type="Proteomes" id="UP000183750"/>
    </source>
</evidence>
<evidence type="ECO:0000313" key="1">
    <source>
        <dbReference type="EMBL" id="SEB79360.1"/>
    </source>
</evidence>
<keyword evidence="2" id="KW-1185">Reference proteome</keyword>
<dbReference type="AlphaFoldDB" id="A0A1H4M8F9"/>
<dbReference type="InterPro" id="IPR008492">
    <property type="entry name" value="Rv2714-like"/>
</dbReference>
<dbReference type="EMBL" id="FNSQ01000005">
    <property type="protein sequence ID" value="SEB79360.1"/>
    <property type="molecule type" value="Genomic_DNA"/>
</dbReference>
<dbReference type="SUPFAM" id="SSF159659">
    <property type="entry name" value="Cgl1923-like"/>
    <property type="match status" value="1"/>
</dbReference>
<protein>
    <submittedName>
        <fullName evidence="1">PAC2 family protein</fullName>
    </submittedName>
</protein>
<gene>
    <name evidence="1" type="ORF">SAMN04489807_2059</name>
</gene>
<dbReference type="Pfam" id="PF09754">
    <property type="entry name" value="PAC2"/>
    <property type="match status" value="1"/>
</dbReference>
<dbReference type="Gene3D" id="3.40.50.10900">
    <property type="entry name" value="PAC-like subunit"/>
    <property type="match status" value="1"/>
</dbReference>
<reference evidence="2" key="1">
    <citation type="submission" date="2016-10" db="EMBL/GenBank/DDBJ databases">
        <authorList>
            <person name="Varghese N."/>
            <person name="Submissions S."/>
        </authorList>
    </citation>
    <scope>NUCLEOTIDE SEQUENCE [LARGE SCALE GENOMIC DNA]</scope>
    <source>
        <strain evidence="2">DSM 16089</strain>
    </source>
</reference>
<dbReference type="InterPro" id="IPR019151">
    <property type="entry name" value="Proteasome_assmbl_chaperone_2"/>
</dbReference>
<dbReference type="InterPro" id="IPR038389">
    <property type="entry name" value="PSMG2_sf"/>
</dbReference>
<name>A0A1H4M8F9_9MICO</name>
<organism evidence="1 2">
    <name type="scientific">Microbacterium hydrocarbonoxydans</name>
    <dbReference type="NCBI Taxonomy" id="273678"/>
    <lineage>
        <taxon>Bacteria</taxon>
        <taxon>Bacillati</taxon>
        <taxon>Actinomycetota</taxon>
        <taxon>Actinomycetes</taxon>
        <taxon>Micrococcales</taxon>
        <taxon>Microbacteriaceae</taxon>
        <taxon>Microbacterium</taxon>
    </lineage>
</organism>
<accession>A0A1H4M8F9</accession>
<sequence length="310" mass="34075">MLPVAPPGPRALGLAWRDTDPDFAKGAMMDVLGSRIVIVAFDGWNDAGEAASGAIAALRANSDYDLVHSIDPELYFDYQYTRPATKMDAEGRRQLTWPEAGLWRPRDPGPGPEFWVLTGVEPARTWQAFAAEFIDVALRDDITGFVTLGAMLSDVPHTRPISIFASSQNEQVREAHGLERSMYEGPVGILSVFEHFAESAGIPTASLWASVPHYVAQATPSPKVTLALLDRLEELTGVDVPRDHLRTEAAAWEASIDAAAADDEDMTEYIRQLERTRDTWDSPDASGDAIAQAFERYLKRRGDGPGDHKR</sequence>
<dbReference type="Proteomes" id="UP000183750">
    <property type="component" value="Unassembled WGS sequence"/>
</dbReference>
<proteinExistence type="predicted"/>